<dbReference type="AlphaFoldDB" id="A0A6E8W601"/>
<accession>A0A6E8W601</accession>
<feature type="transmembrane region" description="Helical" evidence="1">
    <location>
        <begin position="138"/>
        <end position="159"/>
    </location>
</feature>
<evidence type="ECO:0000256" key="1">
    <source>
        <dbReference type="SAM" id="Phobius"/>
    </source>
</evidence>
<dbReference type="PRINTS" id="PR00625">
    <property type="entry name" value="JDOMAIN"/>
</dbReference>
<keyword evidence="1" id="KW-0472">Membrane</keyword>
<dbReference type="PANTHER" id="PTHR44825:SF1">
    <property type="entry name" value="DNAJ HOMOLOG SUBFAMILY C MEMBER 4"/>
    <property type="match status" value="1"/>
</dbReference>
<dbReference type="InterPro" id="IPR052763">
    <property type="entry name" value="DnaJ_C4"/>
</dbReference>
<reference key="1">
    <citation type="journal article" date="2019" name="Genes (Basel)">
        <title>A High-Quality De novo Genome Assembly from a Single Mosquito Using PacBio Sequencing.</title>
        <authorList>
            <person name="Kingan S.B."/>
            <person name="Heaton H."/>
            <person name="Cudini J."/>
            <person name="Lambert C.C."/>
            <person name="Baybayan P."/>
            <person name="Galvin B.D."/>
            <person name="Durbin R."/>
            <person name="Korlach J."/>
            <person name="Lawniczak M.K.N."/>
        </authorList>
    </citation>
    <scope>NUCLEOTIDE SEQUENCE [LARGE SCALE GENOMIC DNA]</scope>
    <source>
        <strain>Mali-NIH</strain>
    </source>
</reference>
<protein>
    <submittedName>
        <fullName evidence="3">J domain-containing protein</fullName>
    </submittedName>
</protein>
<dbReference type="InterPro" id="IPR036869">
    <property type="entry name" value="J_dom_sf"/>
</dbReference>
<dbReference type="InterPro" id="IPR001623">
    <property type="entry name" value="DnaJ_domain"/>
</dbReference>
<dbReference type="SMART" id="SM00271">
    <property type="entry name" value="DnaJ"/>
    <property type="match status" value="1"/>
</dbReference>
<dbReference type="Pfam" id="PF00226">
    <property type="entry name" value="DnaJ"/>
    <property type="match status" value="1"/>
</dbReference>
<reference evidence="3" key="2">
    <citation type="submission" date="2020-05" db="UniProtKB">
        <authorList>
            <consortium name="EnsemblMetazoa"/>
        </authorList>
    </citation>
    <scope>IDENTIFICATION</scope>
    <source>
        <strain evidence="3">Ngousso</strain>
    </source>
</reference>
<dbReference type="VEuPathDB" id="VectorBase:ACON2_042958"/>
<organism evidence="3 4">
    <name type="scientific">Anopheles coluzzii</name>
    <name type="common">African malaria mosquito</name>
    <dbReference type="NCBI Taxonomy" id="1518534"/>
    <lineage>
        <taxon>Eukaryota</taxon>
        <taxon>Metazoa</taxon>
        <taxon>Ecdysozoa</taxon>
        <taxon>Arthropoda</taxon>
        <taxon>Hexapoda</taxon>
        <taxon>Insecta</taxon>
        <taxon>Pterygota</taxon>
        <taxon>Neoptera</taxon>
        <taxon>Endopterygota</taxon>
        <taxon>Diptera</taxon>
        <taxon>Nematocera</taxon>
        <taxon>Culicoidea</taxon>
        <taxon>Culicidae</taxon>
        <taxon>Anophelinae</taxon>
        <taxon>Anopheles</taxon>
    </lineage>
</organism>
<dbReference type="Proteomes" id="UP001105220">
    <property type="component" value="Unplaced"/>
</dbReference>
<dbReference type="Gene3D" id="1.10.287.110">
    <property type="entry name" value="DnaJ domain"/>
    <property type="match status" value="1"/>
</dbReference>
<sequence length="210" mass="24398">KKKTCSPIYMLHIYHCRYTHRTHYNVLKLQPNCSARDVRTAFIQLSKELHPDANVSNQAKYDKKSFVELLEAYKVLSKPESRAAYDYELSLSKNPGNQVYVNLLTNSTYRPWAANTMHYSNEEQPYYGIKGVKKVSNWTIVLCCGIFMLVGIVLQAVAINKSFTFQRDQLDEYSRQNAITHAEVREEAEKYGNKAQIERMKAKLNKEGMW</sequence>
<dbReference type="VEuPathDB" id="VectorBase:ACON012747"/>
<evidence type="ECO:0000313" key="3">
    <source>
        <dbReference type="EnsemblMetazoa" id="ACON012747-PA"/>
    </source>
</evidence>
<keyword evidence="1" id="KW-0812">Transmembrane</keyword>
<dbReference type="PROSITE" id="PS50076">
    <property type="entry name" value="DNAJ_2"/>
    <property type="match status" value="1"/>
</dbReference>
<proteinExistence type="predicted"/>
<dbReference type="VEuPathDB" id="VectorBase:ACMO_000141"/>
<keyword evidence="4" id="KW-1185">Reference proteome</keyword>
<evidence type="ECO:0000259" key="2">
    <source>
        <dbReference type="PROSITE" id="PS50076"/>
    </source>
</evidence>
<evidence type="ECO:0000313" key="4">
    <source>
        <dbReference type="Proteomes" id="UP001105220"/>
    </source>
</evidence>
<dbReference type="PANTHER" id="PTHR44825">
    <property type="match status" value="1"/>
</dbReference>
<dbReference type="EnsemblMetazoa" id="ACON012747-RA">
    <property type="protein sequence ID" value="ACON012747-PA"/>
    <property type="gene ID" value="ACON012747"/>
</dbReference>
<dbReference type="CDD" id="cd06257">
    <property type="entry name" value="DnaJ"/>
    <property type="match status" value="1"/>
</dbReference>
<feature type="domain" description="J" evidence="2">
    <location>
        <begin position="22"/>
        <end position="89"/>
    </location>
</feature>
<dbReference type="SUPFAM" id="SSF46565">
    <property type="entry name" value="Chaperone J-domain"/>
    <property type="match status" value="1"/>
</dbReference>
<name>A0A6E8W601_ANOCL</name>
<keyword evidence="1" id="KW-1133">Transmembrane helix</keyword>